<proteinExistence type="predicted"/>
<evidence type="ECO:0000313" key="1">
    <source>
        <dbReference type="EMBL" id="THG97963.1"/>
    </source>
</evidence>
<keyword evidence="2" id="KW-1185">Reference proteome</keyword>
<dbReference type="EMBL" id="SGPJ01000141">
    <property type="protein sequence ID" value="THG97963.1"/>
    <property type="molecule type" value="Genomic_DNA"/>
</dbReference>
<dbReference type="AlphaFoldDB" id="A0A4S4KIF0"/>
<name>A0A4S4KIF0_9APHY</name>
<comment type="caution">
    <text evidence="1">The sequence shown here is derived from an EMBL/GenBank/DDBJ whole genome shotgun (WGS) entry which is preliminary data.</text>
</comment>
<organism evidence="1 2">
    <name type="scientific">Hermanssonia centrifuga</name>
    <dbReference type="NCBI Taxonomy" id="98765"/>
    <lineage>
        <taxon>Eukaryota</taxon>
        <taxon>Fungi</taxon>
        <taxon>Dikarya</taxon>
        <taxon>Basidiomycota</taxon>
        <taxon>Agaricomycotina</taxon>
        <taxon>Agaricomycetes</taxon>
        <taxon>Polyporales</taxon>
        <taxon>Meruliaceae</taxon>
        <taxon>Hermanssonia</taxon>
    </lineage>
</organism>
<dbReference type="Proteomes" id="UP000309038">
    <property type="component" value="Unassembled WGS sequence"/>
</dbReference>
<accession>A0A4S4KIF0</accession>
<evidence type="ECO:0000313" key="2">
    <source>
        <dbReference type="Proteomes" id="UP000309038"/>
    </source>
</evidence>
<reference evidence="1 2" key="1">
    <citation type="submission" date="2019-02" db="EMBL/GenBank/DDBJ databases">
        <title>Genome sequencing of the rare red list fungi Phlebia centrifuga.</title>
        <authorList>
            <person name="Buettner E."/>
            <person name="Kellner H."/>
        </authorList>
    </citation>
    <scope>NUCLEOTIDE SEQUENCE [LARGE SCALE GENOMIC DNA]</scope>
    <source>
        <strain evidence="1 2">DSM 108282</strain>
    </source>
</reference>
<sequence length="52" mass="5425">MHFATFAGSDVEASEPVAELIAAKEREKVPDFDEDGGFGIIDVGETAVVSVA</sequence>
<gene>
    <name evidence="1" type="ORF">EW026_g4151</name>
</gene>
<protein>
    <submittedName>
        <fullName evidence="1">Uncharacterized protein</fullName>
    </submittedName>
</protein>